<feature type="domain" description="Glucose-methanol-choline oxidoreductase C-terminal" evidence="6">
    <location>
        <begin position="361"/>
        <end position="443"/>
    </location>
</feature>
<dbReference type="InterPro" id="IPR000172">
    <property type="entry name" value="GMC_OxRdtase_N"/>
</dbReference>
<dbReference type="Pfam" id="PF05199">
    <property type="entry name" value="GMC_oxred_C"/>
    <property type="match status" value="1"/>
</dbReference>
<protein>
    <submittedName>
        <fullName evidence="7">FAD-dependent oxidoreductase</fullName>
    </submittedName>
</protein>
<dbReference type="RefSeq" id="WP_251950404.1">
    <property type="nucleotide sequence ID" value="NZ_CP080572.1"/>
</dbReference>
<evidence type="ECO:0000313" key="7">
    <source>
        <dbReference type="EMBL" id="USH00794.1"/>
    </source>
</evidence>
<keyword evidence="3" id="KW-0274">FAD</keyword>
<dbReference type="InterPro" id="IPR007867">
    <property type="entry name" value="GMC_OxRtase_C"/>
</dbReference>
<proteinExistence type="inferred from homology"/>
<keyword evidence="8" id="KW-1185">Reference proteome</keyword>
<evidence type="ECO:0000256" key="2">
    <source>
        <dbReference type="ARBA" id="ARBA00022630"/>
    </source>
</evidence>
<dbReference type="PANTHER" id="PTHR46056">
    <property type="entry name" value="LONG-CHAIN-ALCOHOL OXIDASE"/>
    <property type="match status" value="1"/>
</dbReference>
<gene>
    <name evidence="7" type="ORF">K1720_05060</name>
</gene>
<evidence type="ECO:0000259" key="6">
    <source>
        <dbReference type="Pfam" id="PF05199"/>
    </source>
</evidence>
<evidence type="ECO:0000256" key="3">
    <source>
        <dbReference type="ARBA" id="ARBA00022827"/>
    </source>
</evidence>
<dbReference type="Pfam" id="PF00732">
    <property type="entry name" value="GMC_oxred_N"/>
    <property type="match status" value="1"/>
</dbReference>
<dbReference type="SUPFAM" id="SSF51905">
    <property type="entry name" value="FAD/NAD(P)-binding domain"/>
    <property type="match status" value="1"/>
</dbReference>
<keyword evidence="2" id="KW-0285">Flavoprotein</keyword>
<dbReference type="InterPro" id="IPR036188">
    <property type="entry name" value="FAD/NAD-bd_sf"/>
</dbReference>
<accession>A0A9E7MBL5</accession>
<evidence type="ECO:0000256" key="4">
    <source>
        <dbReference type="ARBA" id="ARBA00023002"/>
    </source>
</evidence>
<dbReference type="PANTHER" id="PTHR46056:SF12">
    <property type="entry name" value="LONG-CHAIN-ALCOHOL OXIDASE"/>
    <property type="match status" value="1"/>
</dbReference>
<dbReference type="GO" id="GO:0050660">
    <property type="term" value="F:flavin adenine dinucleotide binding"/>
    <property type="evidence" value="ECO:0007669"/>
    <property type="project" value="InterPro"/>
</dbReference>
<evidence type="ECO:0000256" key="1">
    <source>
        <dbReference type="ARBA" id="ARBA00010790"/>
    </source>
</evidence>
<sequence length="451" mass="48998">MRFTFSIEKSTLCNHIIFNQSTKGGNFTEYEYIVVGSGAGGATIARELSKKGENVLVVEAGKYERKIGTFKDSLRYFETTGYKTPRTSKEGIILWRTIMAGGSTVVSCANGTRCLQEEFKDFGINLEKEFQEAEKEMKIAPTPESLLSEASLRIKEASEELGYIMEPMPKFLDFTKCARCGSCTFGCLQGAKWTALDYLNEAIANGANVIYETKVEQIISKNGNARGIRGKGKNGYVEIKGDNIILAAGALSTPIILQNSGISEAGKNLFIDILVNVYGKAKGLNQVSEPLMALVDHEFHEEKGFILSPHINANKTVRFMEAGMKGFMMPTNKLVGIMVKTADDASGRVYPDGTVSKAMTKDDWKRVNDGSSIAKEILENIGAEPKSILVSKPQGAHVGGVAAIGNVVDENLETKIRNLYVCDASVLPKAPGLPPILTIVALAKWLGKALI</sequence>
<dbReference type="EMBL" id="CP080572">
    <property type="protein sequence ID" value="USH00794.1"/>
    <property type="molecule type" value="Genomic_DNA"/>
</dbReference>
<name>A0A9E7MBL5_9EURY</name>
<dbReference type="GO" id="GO:0016614">
    <property type="term" value="F:oxidoreductase activity, acting on CH-OH group of donors"/>
    <property type="evidence" value="ECO:0007669"/>
    <property type="project" value="InterPro"/>
</dbReference>
<dbReference type="Gene3D" id="3.30.410.40">
    <property type="match status" value="1"/>
</dbReference>
<comment type="similarity">
    <text evidence="1">Belongs to the GMC oxidoreductase family.</text>
</comment>
<reference evidence="7 8" key="1">
    <citation type="submission" date="2021-08" db="EMBL/GenBank/DDBJ databases">
        <title>Thermococcus onnuriiensis IOH2.</title>
        <authorList>
            <person name="Park Y.-J."/>
        </authorList>
    </citation>
    <scope>NUCLEOTIDE SEQUENCE [LARGE SCALE GENOMIC DNA]</scope>
    <source>
        <strain evidence="7 8">IOH2</strain>
    </source>
</reference>
<dbReference type="GeneID" id="72777692"/>
<keyword evidence="4" id="KW-0560">Oxidoreductase</keyword>
<dbReference type="Gene3D" id="3.50.50.60">
    <property type="entry name" value="FAD/NAD(P)-binding domain"/>
    <property type="match status" value="2"/>
</dbReference>
<dbReference type="Proteomes" id="UP001056425">
    <property type="component" value="Chromosome"/>
</dbReference>
<evidence type="ECO:0000313" key="8">
    <source>
        <dbReference type="Proteomes" id="UP001056425"/>
    </source>
</evidence>
<evidence type="ECO:0000259" key="5">
    <source>
        <dbReference type="Pfam" id="PF00732"/>
    </source>
</evidence>
<organism evidence="7 8">
    <name type="scientific">Thermococcus argininiproducens</name>
    <dbReference type="NCBI Taxonomy" id="2866384"/>
    <lineage>
        <taxon>Archaea</taxon>
        <taxon>Methanobacteriati</taxon>
        <taxon>Methanobacteriota</taxon>
        <taxon>Thermococci</taxon>
        <taxon>Thermococcales</taxon>
        <taxon>Thermococcaceae</taxon>
        <taxon>Thermococcus</taxon>
    </lineage>
</organism>
<dbReference type="AlphaFoldDB" id="A0A9E7MBL5"/>
<feature type="domain" description="Glucose-methanol-choline oxidoreductase N-terminal" evidence="5">
    <location>
        <begin position="30"/>
        <end position="270"/>
    </location>
</feature>
<dbReference type="KEGG" id="thei:K1720_05060"/>